<proteinExistence type="predicted"/>
<comment type="caution">
    <text evidence="1">The sequence shown here is derived from an EMBL/GenBank/DDBJ whole genome shotgun (WGS) entry which is preliminary data.</text>
</comment>
<protein>
    <submittedName>
        <fullName evidence="1">Uncharacterized protein</fullName>
    </submittedName>
</protein>
<sequence length="121" mass="14011">MPNEKNFAAGVLVFLVDLHQSFLIIQFSQHPPYVIMTYASGSLVTDAHNTREWKIAFAVGWSKSYAKVTDLIMKLHRYIDHDSQMTPIDFQVTRQLFTFDTYSFLAYGESIWNFSDQTGYV</sequence>
<dbReference type="AlphaFoldDB" id="A0A9D3Z1X3"/>
<keyword evidence="2" id="KW-1185">Reference proteome</keyword>
<evidence type="ECO:0000313" key="1">
    <source>
        <dbReference type="EMBL" id="KAH3710199.1"/>
    </source>
</evidence>
<reference evidence="1" key="1">
    <citation type="journal article" date="2019" name="bioRxiv">
        <title>The Genome of the Zebra Mussel, Dreissena polymorpha: A Resource for Invasive Species Research.</title>
        <authorList>
            <person name="McCartney M.A."/>
            <person name="Auch B."/>
            <person name="Kono T."/>
            <person name="Mallez S."/>
            <person name="Zhang Y."/>
            <person name="Obille A."/>
            <person name="Becker A."/>
            <person name="Abrahante J.E."/>
            <person name="Garbe J."/>
            <person name="Badalamenti J.P."/>
            <person name="Herman A."/>
            <person name="Mangelson H."/>
            <person name="Liachko I."/>
            <person name="Sullivan S."/>
            <person name="Sone E.D."/>
            <person name="Koren S."/>
            <person name="Silverstein K.A.T."/>
            <person name="Beckman K.B."/>
            <person name="Gohl D.M."/>
        </authorList>
    </citation>
    <scope>NUCLEOTIDE SEQUENCE</scope>
    <source>
        <strain evidence="1">Duluth1</strain>
        <tissue evidence="1">Whole animal</tissue>
    </source>
</reference>
<evidence type="ECO:0000313" key="2">
    <source>
        <dbReference type="Proteomes" id="UP000828390"/>
    </source>
</evidence>
<gene>
    <name evidence="1" type="ORF">DPMN_069669</name>
</gene>
<accession>A0A9D3Z1X3</accession>
<dbReference type="Proteomes" id="UP000828390">
    <property type="component" value="Unassembled WGS sequence"/>
</dbReference>
<name>A0A9D3Z1X3_DREPO</name>
<dbReference type="EMBL" id="JAIWYP010000014">
    <property type="protein sequence ID" value="KAH3710199.1"/>
    <property type="molecule type" value="Genomic_DNA"/>
</dbReference>
<reference evidence="1" key="2">
    <citation type="submission" date="2020-11" db="EMBL/GenBank/DDBJ databases">
        <authorList>
            <person name="McCartney M.A."/>
            <person name="Auch B."/>
            <person name="Kono T."/>
            <person name="Mallez S."/>
            <person name="Becker A."/>
            <person name="Gohl D.M."/>
            <person name="Silverstein K.A.T."/>
            <person name="Koren S."/>
            <person name="Bechman K.B."/>
            <person name="Herman A."/>
            <person name="Abrahante J.E."/>
            <person name="Garbe J."/>
        </authorList>
    </citation>
    <scope>NUCLEOTIDE SEQUENCE</scope>
    <source>
        <strain evidence="1">Duluth1</strain>
        <tissue evidence="1">Whole animal</tissue>
    </source>
</reference>
<organism evidence="1 2">
    <name type="scientific">Dreissena polymorpha</name>
    <name type="common">Zebra mussel</name>
    <name type="synonym">Mytilus polymorpha</name>
    <dbReference type="NCBI Taxonomy" id="45954"/>
    <lineage>
        <taxon>Eukaryota</taxon>
        <taxon>Metazoa</taxon>
        <taxon>Spiralia</taxon>
        <taxon>Lophotrochozoa</taxon>
        <taxon>Mollusca</taxon>
        <taxon>Bivalvia</taxon>
        <taxon>Autobranchia</taxon>
        <taxon>Heteroconchia</taxon>
        <taxon>Euheterodonta</taxon>
        <taxon>Imparidentia</taxon>
        <taxon>Neoheterodontei</taxon>
        <taxon>Myida</taxon>
        <taxon>Dreissenoidea</taxon>
        <taxon>Dreissenidae</taxon>
        <taxon>Dreissena</taxon>
    </lineage>
</organism>